<keyword evidence="4" id="KW-0378">Hydrolase</keyword>
<comment type="similarity">
    <text evidence="2">Belongs to the eukaryotic ribosomal protein eL43 family.</text>
</comment>
<protein>
    <recommendedName>
        <fullName evidence="3">SWI/SNF-related matrix-associated actin-dependent regulator of chromatin subfamily A-like protein 1</fullName>
    </recommendedName>
    <alternativeName>
        <fullName evidence="10">HepA-related protein</fullName>
    </alternativeName>
    <alternativeName>
        <fullName evidence="9">Sucrose nonfermenting protein 2-like 1</fullName>
    </alternativeName>
</protein>
<dbReference type="STRING" id="9009.A0A226NP92"/>
<dbReference type="InterPro" id="IPR011331">
    <property type="entry name" value="Ribosomal_eL37/eL43"/>
</dbReference>
<dbReference type="Proteomes" id="UP000198323">
    <property type="component" value="Unassembled WGS sequence"/>
</dbReference>
<dbReference type="PANTHER" id="PTHR45766">
    <property type="entry name" value="DNA ANNEALING HELICASE AND ENDONUCLEASE ZRANB3 FAMILY MEMBER"/>
    <property type="match status" value="1"/>
</dbReference>
<evidence type="ECO:0000256" key="3">
    <source>
        <dbReference type="ARBA" id="ARBA00020162"/>
    </source>
</evidence>
<dbReference type="GO" id="GO:0005524">
    <property type="term" value="F:ATP binding"/>
    <property type="evidence" value="ECO:0007669"/>
    <property type="project" value="InterPro"/>
</dbReference>
<dbReference type="Gene3D" id="3.40.50.300">
    <property type="entry name" value="P-loop containing nucleotide triphosphate hydrolases"/>
    <property type="match status" value="1"/>
</dbReference>
<dbReference type="SMART" id="SM00490">
    <property type="entry name" value="HELICc"/>
    <property type="match status" value="1"/>
</dbReference>
<keyword evidence="17" id="KW-1185">Reference proteome</keyword>
<dbReference type="InterPro" id="IPR010003">
    <property type="entry name" value="HARP_dom"/>
</dbReference>
<dbReference type="AlphaFoldDB" id="A0A226NP92"/>
<dbReference type="GO" id="GO:0043596">
    <property type="term" value="C:nuclear replication fork"/>
    <property type="evidence" value="ECO:0007669"/>
    <property type="project" value="TreeGrafter"/>
</dbReference>
<dbReference type="FunFam" id="2.20.25.30:FF:000002">
    <property type="entry name" value="60S ribosomal protein L37a"/>
    <property type="match status" value="1"/>
</dbReference>
<feature type="compositionally biased region" description="Basic and acidic residues" evidence="12">
    <location>
        <begin position="42"/>
        <end position="60"/>
    </location>
</feature>
<evidence type="ECO:0000256" key="1">
    <source>
        <dbReference type="ARBA" id="ARBA00004123"/>
    </source>
</evidence>
<dbReference type="EMBL" id="MCFN01000003">
    <property type="protein sequence ID" value="OXB69177.1"/>
    <property type="molecule type" value="Genomic_DNA"/>
</dbReference>
<dbReference type="InterPro" id="IPR038718">
    <property type="entry name" value="SNF2-like_sf"/>
</dbReference>
<evidence type="ECO:0000256" key="6">
    <source>
        <dbReference type="ARBA" id="ARBA00022980"/>
    </source>
</evidence>
<feature type="domain" description="Helicase ATP-binding" evidence="13">
    <location>
        <begin position="469"/>
        <end position="624"/>
    </location>
</feature>
<dbReference type="PROSITE" id="PS51192">
    <property type="entry name" value="HELICASE_ATP_BIND_1"/>
    <property type="match status" value="1"/>
</dbReference>
<dbReference type="PANTHER" id="PTHR45766:SF6">
    <property type="entry name" value="SWI_SNF-RELATED MATRIX-ASSOCIATED ACTIN-DEPENDENT REGULATOR OF CHROMATIN SUBFAMILY A-LIKE PROTEIN 1"/>
    <property type="match status" value="1"/>
</dbReference>
<comment type="subcellular location">
    <subcellularLocation>
        <location evidence="1">Nucleus</location>
    </subcellularLocation>
</comment>
<dbReference type="Pfam" id="PF01780">
    <property type="entry name" value="Ribosomal_L37ae"/>
    <property type="match status" value="1"/>
</dbReference>
<sequence length="983" mass="108987">MSSGLTEEQKRRIEENRQKALARRAERLAAQQGGQLGIAGPRVKEQSPDSRGSLKQENSHVRFISQPQQNPGNPAEHESYLQKDYNHYTTNQQMAGSQGEQRKNCSEDSKQASGIKQFPASIANSLSSSHQHYSDGQHGQQALINLGTFQQPKCYPAFKNPTETSHPDLTGNGHPDGIKDLQSQSKSAIKHISSPGGATLSASEMVTNRNRPAERQGGSGAFLASSNMQKLTSPAGADSVKVASCKKTNIVTKGKCVKYGEDRFQVEIGYNAELIALFKKIPTRIYDPTTRKWNFSLEDYSSLMEATSQLSSVILAPLEGENAVDSSSGSHFISSGVDMISLLNMCKNWKKHSALVKGKCVLISRSRFEVDIGYSAEVVGVFKQMNSRNYDVKTRKWNFLLEDYPKLMKAFQSLVSVEVEPLPGTVIQAFAAQIQSSTSQKMDFPDADLSLVDSKIVTSLMPFQREGVNFAILKSGRLLLADDMGLGKTIQAICIAAYYQKEWPLLVVTPSSVRFTWAEAFHRWLPSLRPGSTNVIVTRKDNLTASLINIVSFDLLSKMDKQLKSTFQVVIIDESHYLKNIKTARCRAAMPLLKAAKRVILLSGTPAMSRPAELYTQIAAVQPGFFPQFHTFALRYCDAKKMPWGWDYSGSSNLAELKILLEESIMIRRLKSDVLSQLPAKQRKMVVVAPEGINAKTKAMLAAEAKKMAKGYESRFNYIRIDGSTPSAERQSLCQKFQFSEKQAVAVLSLTAANMGLTFSAADLVVFAELFWNPGVLIQAEDRAHRIGQTSSVNVHYLVARGTADDFLWPMIQEKIKVLGEAGLSETDLSNTAESTNYYPKPDPKQKTIYELFQRTFSDCKDDTDVAFLEAADACREFDSDSAFQDTEERCSAKRTKKVGIVGKYGTRYGASLRKMVKKIEISQHAKYTCSFCGKTKMKRKAVGIWHCGSCMKTVAGGAWTYNTTSAVTVKSAIRRLKELKDQ</sequence>
<dbReference type="HAMAP" id="MF_00327">
    <property type="entry name" value="Ribosomal_eL43"/>
    <property type="match status" value="1"/>
</dbReference>
<keyword evidence="7" id="KW-0539">Nucleus</keyword>
<evidence type="ECO:0000259" key="13">
    <source>
        <dbReference type="PROSITE" id="PS51192"/>
    </source>
</evidence>
<name>A0A226NP92_CALSU</name>
<dbReference type="InterPro" id="IPR002674">
    <property type="entry name" value="Ribosomal_eL43"/>
</dbReference>
<evidence type="ECO:0000256" key="9">
    <source>
        <dbReference type="ARBA" id="ARBA00029621"/>
    </source>
</evidence>
<dbReference type="InterPro" id="IPR027417">
    <property type="entry name" value="P-loop_NTPase"/>
</dbReference>
<organism evidence="16 17">
    <name type="scientific">Callipepla squamata</name>
    <name type="common">Scaled quail</name>
    <dbReference type="NCBI Taxonomy" id="9009"/>
    <lineage>
        <taxon>Eukaryota</taxon>
        <taxon>Metazoa</taxon>
        <taxon>Chordata</taxon>
        <taxon>Craniata</taxon>
        <taxon>Vertebrata</taxon>
        <taxon>Euteleostomi</taxon>
        <taxon>Archelosauria</taxon>
        <taxon>Archosauria</taxon>
        <taxon>Dinosauria</taxon>
        <taxon>Saurischia</taxon>
        <taxon>Theropoda</taxon>
        <taxon>Coelurosauria</taxon>
        <taxon>Aves</taxon>
        <taxon>Neognathae</taxon>
        <taxon>Galloanserae</taxon>
        <taxon>Galliformes</taxon>
        <taxon>Odontophoridae</taxon>
        <taxon>Callipepla</taxon>
    </lineage>
</organism>
<dbReference type="Gene3D" id="2.20.25.30">
    <property type="match status" value="1"/>
</dbReference>
<comment type="similarity">
    <text evidence="11">Belongs to the SNF2/RAD54 helicase family. SMARCAL1 subfamily.</text>
</comment>
<dbReference type="GO" id="GO:0031297">
    <property type="term" value="P:replication fork processing"/>
    <property type="evidence" value="ECO:0007669"/>
    <property type="project" value="TreeGrafter"/>
</dbReference>
<evidence type="ECO:0000313" key="16">
    <source>
        <dbReference type="EMBL" id="OXB69177.1"/>
    </source>
</evidence>
<dbReference type="FunFam" id="3.40.50.10810:FF:000026">
    <property type="entry name" value="SWI/SNF related, matrix associated, actin dependent regulator of chromatin, subfamily a-like 1"/>
    <property type="match status" value="1"/>
</dbReference>
<feature type="domain" description="HARP" evidence="15">
    <location>
        <begin position="352"/>
        <end position="423"/>
    </location>
</feature>
<dbReference type="PROSITE" id="PS51194">
    <property type="entry name" value="HELICASE_CTER"/>
    <property type="match status" value="1"/>
</dbReference>
<dbReference type="CDD" id="cd18010">
    <property type="entry name" value="DEXHc_HARP_SMARCAL1"/>
    <property type="match status" value="1"/>
</dbReference>
<evidence type="ECO:0000256" key="8">
    <source>
        <dbReference type="ARBA" id="ARBA00023274"/>
    </source>
</evidence>
<feature type="region of interest" description="Disordered" evidence="12">
    <location>
        <begin position="1"/>
        <end position="78"/>
    </location>
</feature>
<evidence type="ECO:0000256" key="12">
    <source>
        <dbReference type="SAM" id="MobiDB-lite"/>
    </source>
</evidence>
<comment type="caution">
    <text evidence="16">The sequence shown here is derived from an EMBL/GenBank/DDBJ whole genome shotgun (WGS) entry which is preliminary data.</text>
</comment>
<dbReference type="Gene3D" id="3.40.50.10810">
    <property type="entry name" value="Tandem AAA-ATPase domain"/>
    <property type="match status" value="1"/>
</dbReference>
<dbReference type="Pfam" id="PF00176">
    <property type="entry name" value="SNF2-rel_dom"/>
    <property type="match status" value="1"/>
</dbReference>
<evidence type="ECO:0000256" key="11">
    <source>
        <dbReference type="PROSITE-ProRule" id="PRU00800"/>
    </source>
</evidence>
<evidence type="ECO:0000313" key="17">
    <source>
        <dbReference type="Proteomes" id="UP000198323"/>
    </source>
</evidence>
<dbReference type="OrthoDB" id="2801544at2759"/>
<dbReference type="InterPro" id="IPR000330">
    <property type="entry name" value="SNF2_N"/>
</dbReference>
<evidence type="ECO:0000256" key="7">
    <source>
        <dbReference type="ARBA" id="ARBA00023242"/>
    </source>
</evidence>
<dbReference type="GO" id="GO:0022625">
    <property type="term" value="C:cytosolic large ribosomal subunit"/>
    <property type="evidence" value="ECO:0007669"/>
    <property type="project" value="UniProtKB-ARBA"/>
</dbReference>
<dbReference type="GO" id="GO:0006412">
    <property type="term" value="P:translation"/>
    <property type="evidence" value="ECO:0007669"/>
    <property type="project" value="InterPro"/>
</dbReference>
<dbReference type="InterPro" id="IPR001650">
    <property type="entry name" value="Helicase_C-like"/>
</dbReference>
<keyword evidence="5" id="KW-0862">Zinc</keyword>
<evidence type="ECO:0000256" key="4">
    <source>
        <dbReference type="ARBA" id="ARBA00022801"/>
    </source>
</evidence>
<dbReference type="CDD" id="cd18793">
    <property type="entry name" value="SF2_C_SNF"/>
    <property type="match status" value="1"/>
</dbReference>
<feature type="region of interest" description="Disordered" evidence="12">
    <location>
        <begin position="155"/>
        <end position="177"/>
    </location>
</feature>
<evidence type="ECO:0000256" key="5">
    <source>
        <dbReference type="ARBA" id="ARBA00022833"/>
    </source>
</evidence>
<dbReference type="GO" id="GO:0016787">
    <property type="term" value="F:hydrolase activity"/>
    <property type="evidence" value="ECO:0007669"/>
    <property type="project" value="UniProtKB-KW"/>
</dbReference>
<evidence type="ECO:0000259" key="15">
    <source>
        <dbReference type="PROSITE" id="PS51467"/>
    </source>
</evidence>
<feature type="region of interest" description="Disordered" evidence="12">
    <location>
        <begin position="92"/>
        <end position="114"/>
    </location>
</feature>
<dbReference type="GO" id="GO:0003735">
    <property type="term" value="F:structural constituent of ribosome"/>
    <property type="evidence" value="ECO:0007669"/>
    <property type="project" value="InterPro"/>
</dbReference>
<evidence type="ECO:0000256" key="2">
    <source>
        <dbReference type="ARBA" id="ARBA00008672"/>
    </source>
</evidence>
<feature type="compositionally biased region" description="Basic and acidic residues" evidence="12">
    <location>
        <begin position="100"/>
        <end position="110"/>
    </location>
</feature>
<accession>A0A226NP92</accession>
<dbReference type="InterPro" id="IPR011332">
    <property type="entry name" value="Ribosomal_zn-bd"/>
</dbReference>
<evidence type="ECO:0000259" key="14">
    <source>
        <dbReference type="PROSITE" id="PS51194"/>
    </source>
</evidence>
<evidence type="ECO:0000256" key="10">
    <source>
        <dbReference type="ARBA" id="ARBA00031896"/>
    </source>
</evidence>
<dbReference type="SUPFAM" id="SSF52540">
    <property type="entry name" value="P-loop containing nucleoside triphosphate hydrolases"/>
    <property type="match status" value="2"/>
</dbReference>
<gene>
    <name evidence="16" type="ORF">ASZ78_011297</name>
</gene>
<dbReference type="SUPFAM" id="SSF57829">
    <property type="entry name" value="Zn-binding ribosomal proteins"/>
    <property type="match status" value="1"/>
</dbReference>
<feature type="domain" description="Helicase C-terminal" evidence="14">
    <location>
        <begin position="666"/>
        <end position="835"/>
    </location>
</feature>
<dbReference type="InterPro" id="IPR049730">
    <property type="entry name" value="SNF2/RAD54-like_C"/>
</dbReference>
<dbReference type="InterPro" id="IPR014001">
    <property type="entry name" value="Helicase_ATP-bd"/>
</dbReference>
<keyword evidence="8" id="KW-0687">Ribonucleoprotein</keyword>
<keyword evidence="6" id="KW-0689">Ribosomal protein</keyword>
<dbReference type="GO" id="GO:0006281">
    <property type="term" value="P:DNA repair"/>
    <property type="evidence" value="ECO:0007669"/>
    <property type="project" value="TreeGrafter"/>
</dbReference>
<feature type="compositionally biased region" description="Basic and acidic residues" evidence="12">
    <location>
        <begin position="7"/>
        <end position="27"/>
    </location>
</feature>
<proteinExistence type="inferred from homology"/>
<dbReference type="PROSITE" id="PS51467">
    <property type="entry name" value="HARP"/>
    <property type="match status" value="2"/>
</dbReference>
<dbReference type="NCBIfam" id="TIGR00280">
    <property type="entry name" value="eL43_euk_arch"/>
    <property type="match status" value="1"/>
</dbReference>
<dbReference type="SMART" id="SM00487">
    <property type="entry name" value="DEXDc"/>
    <property type="match status" value="1"/>
</dbReference>
<dbReference type="Pfam" id="PF07443">
    <property type="entry name" value="HARP"/>
    <property type="match status" value="2"/>
</dbReference>
<feature type="domain" description="HARP" evidence="15">
    <location>
        <begin position="246"/>
        <end position="319"/>
    </location>
</feature>
<reference evidence="16 17" key="1">
    <citation type="submission" date="2016-07" db="EMBL/GenBank/DDBJ databases">
        <title>Disparate Historic Effective Population Sizes Predicted by Modern Levels of Genome Diversity for the Scaled Quail (Callipepla squamata) and the Northern Bobwhite (Colinus virginianus): Inferences from First and Second Generation Draft Genome Assemblies for Sympatric New World Quail.</title>
        <authorList>
            <person name="Oldeschulte D.L."/>
            <person name="Halley Y.A."/>
            <person name="Bhattarai E.K."/>
            <person name="Brashear W.A."/>
            <person name="Hill J."/>
            <person name="Metz R.P."/>
            <person name="Johnson C.D."/>
            <person name="Rollins D."/>
            <person name="Peterson M.J."/>
            <person name="Bickhart D.M."/>
            <person name="Decker J.E."/>
            <person name="Seabury C.M."/>
        </authorList>
    </citation>
    <scope>NUCLEOTIDE SEQUENCE [LARGE SCALE GENOMIC DNA]</scope>
    <source>
        <strain evidence="16 17">Texas</strain>
        <tissue evidence="16">Leg muscle</tissue>
    </source>
</reference>